<name>A0A8T3DK80_9TELE</name>
<reference evidence="1" key="1">
    <citation type="submission" date="2021-01" db="EMBL/GenBank/DDBJ databases">
        <authorList>
            <person name="Zahm M."/>
            <person name="Roques C."/>
            <person name="Cabau C."/>
            <person name="Klopp C."/>
            <person name="Donnadieu C."/>
            <person name="Jouanno E."/>
            <person name="Lampietro C."/>
            <person name="Louis A."/>
            <person name="Herpin A."/>
            <person name="Echchiki A."/>
            <person name="Berthelot C."/>
            <person name="Parey E."/>
            <person name="Roest-Crollius H."/>
            <person name="Braasch I."/>
            <person name="Postlethwait J."/>
            <person name="Bobe J."/>
            <person name="Montfort J."/>
            <person name="Bouchez O."/>
            <person name="Begum T."/>
            <person name="Mejri S."/>
            <person name="Adams A."/>
            <person name="Chen W.-J."/>
            <person name="Guiguen Y."/>
        </authorList>
    </citation>
    <scope>NUCLEOTIDE SEQUENCE</scope>
    <source>
        <tissue evidence="1">Blood</tissue>
    </source>
</reference>
<comment type="caution">
    <text evidence="1">The sequence shown here is derived from an EMBL/GenBank/DDBJ whole genome shotgun (WGS) entry which is preliminary data.</text>
</comment>
<gene>
    <name evidence="1" type="ORF">AGOR_G00082620</name>
</gene>
<evidence type="ECO:0000313" key="1">
    <source>
        <dbReference type="EMBL" id="KAI1897371.1"/>
    </source>
</evidence>
<dbReference type="EMBL" id="JAERUA010000007">
    <property type="protein sequence ID" value="KAI1897371.1"/>
    <property type="molecule type" value="Genomic_DNA"/>
</dbReference>
<protein>
    <submittedName>
        <fullName evidence="1">Uncharacterized protein</fullName>
    </submittedName>
</protein>
<keyword evidence="2" id="KW-1185">Reference proteome</keyword>
<proteinExistence type="predicted"/>
<dbReference type="Proteomes" id="UP000829720">
    <property type="component" value="Unassembled WGS sequence"/>
</dbReference>
<organism evidence="1 2">
    <name type="scientific">Albula goreensis</name>
    <dbReference type="NCBI Taxonomy" id="1534307"/>
    <lineage>
        <taxon>Eukaryota</taxon>
        <taxon>Metazoa</taxon>
        <taxon>Chordata</taxon>
        <taxon>Craniata</taxon>
        <taxon>Vertebrata</taxon>
        <taxon>Euteleostomi</taxon>
        <taxon>Actinopterygii</taxon>
        <taxon>Neopterygii</taxon>
        <taxon>Teleostei</taxon>
        <taxon>Albuliformes</taxon>
        <taxon>Albulidae</taxon>
        <taxon>Albula</taxon>
    </lineage>
</organism>
<accession>A0A8T3DK80</accession>
<evidence type="ECO:0000313" key="2">
    <source>
        <dbReference type="Proteomes" id="UP000829720"/>
    </source>
</evidence>
<sequence>MLASALKMPNSSLLTLLPGTQRAGEIHPIFLTHQLIAYKKKISLSRAAAKTNQASRLESQERAKNRLAQCLSYSITHQRRT</sequence>
<dbReference type="AlphaFoldDB" id="A0A8T3DK80"/>